<gene>
    <name evidence="1" type="ORF">L323_11640</name>
</gene>
<comment type="caution">
    <text evidence="1">The sequence shown here is derived from an EMBL/GenBank/DDBJ whole genome shotgun (WGS) entry which is preliminary data.</text>
</comment>
<evidence type="ECO:0000313" key="1">
    <source>
        <dbReference type="EMBL" id="EPR11582.1"/>
    </source>
</evidence>
<organism evidence="1 2">
    <name type="scientific">Ruminiclostridium papyrosolvens C7</name>
    <dbReference type="NCBI Taxonomy" id="1330534"/>
    <lineage>
        <taxon>Bacteria</taxon>
        <taxon>Bacillati</taxon>
        <taxon>Bacillota</taxon>
        <taxon>Clostridia</taxon>
        <taxon>Eubacteriales</taxon>
        <taxon>Oscillospiraceae</taxon>
        <taxon>Ruminiclostridium</taxon>
    </lineage>
</organism>
<name>U4R0H3_9FIRM</name>
<dbReference type="Pfam" id="PF12663">
    <property type="entry name" value="DUF3788"/>
    <property type="match status" value="1"/>
</dbReference>
<reference evidence="1 2" key="1">
    <citation type="journal article" date="2013" name="Genome Announc.">
        <title>Draft Genome Sequence of the Cellulolytic Bacterium Clostridium papyrosolvens C7 (ATCC 700395).</title>
        <authorList>
            <person name="Zepeda V."/>
            <person name="Dassa B."/>
            <person name="Borovok I."/>
            <person name="Lamed R."/>
            <person name="Bayer E.A."/>
            <person name="Cate J.H."/>
        </authorList>
    </citation>
    <scope>NUCLEOTIDE SEQUENCE [LARGE SCALE GENOMIC DNA]</scope>
    <source>
        <strain evidence="1 2">C7</strain>
    </source>
</reference>
<dbReference type="OrthoDB" id="9090890at2"/>
<dbReference type="EMBL" id="ATAY01000037">
    <property type="protein sequence ID" value="EPR11582.1"/>
    <property type="molecule type" value="Genomic_DNA"/>
</dbReference>
<evidence type="ECO:0008006" key="3">
    <source>
        <dbReference type="Google" id="ProtNLM"/>
    </source>
</evidence>
<dbReference type="AlphaFoldDB" id="U4R0H3"/>
<dbReference type="STRING" id="1330534.L323_11640"/>
<dbReference type="RefSeq" id="WP_020815828.1">
    <property type="nucleotide sequence ID" value="NZ_ATAY01000037.1"/>
</dbReference>
<sequence>MQEVFPTNQELNEMLGTEKYNVWVGICNLVENLYEMDILRKNTSWNNWKYEHKYRRGGKTLCTLYAKDNCFCIQIIFGKDERAKFENEQHTYSDEIQSIYNNSTTYHDGKWMYFEPVNSLLEDIQKLLHIKRLPNKK</sequence>
<evidence type="ECO:0000313" key="2">
    <source>
        <dbReference type="Proteomes" id="UP000016860"/>
    </source>
</evidence>
<accession>U4R0H3</accession>
<protein>
    <recommendedName>
        <fullName evidence="3">DUF3788 domain-containing protein</fullName>
    </recommendedName>
</protein>
<dbReference type="Proteomes" id="UP000016860">
    <property type="component" value="Unassembled WGS sequence"/>
</dbReference>
<dbReference type="InterPro" id="IPR024265">
    <property type="entry name" value="DUF3788"/>
</dbReference>
<proteinExistence type="predicted"/>